<reference evidence="1 2" key="1">
    <citation type="submission" date="2024-06" db="EMBL/GenBank/DDBJ databases">
        <title>The Natural Products Discovery Center: Release of the First 8490 Sequenced Strains for Exploring Actinobacteria Biosynthetic Diversity.</title>
        <authorList>
            <person name="Kalkreuter E."/>
            <person name="Kautsar S.A."/>
            <person name="Yang D."/>
            <person name="Bader C.D."/>
            <person name="Teijaro C.N."/>
            <person name="Fluegel L."/>
            <person name="Davis C.M."/>
            <person name="Simpson J.R."/>
            <person name="Lauterbach L."/>
            <person name="Steele A.D."/>
            <person name="Gui C."/>
            <person name="Meng S."/>
            <person name="Li G."/>
            <person name="Viehrig K."/>
            <person name="Ye F."/>
            <person name="Su P."/>
            <person name="Kiefer A.F."/>
            <person name="Nichols A."/>
            <person name="Cepeda A.J."/>
            <person name="Yan W."/>
            <person name="Fan B."/>
            <person name="Jiang Y."/>
            <person name="Adhikari A."/>
            <person name="Zheng C.-J."/>
            <person name="Schuster L."/>
            <person name="Cowan T.M."/>
            <person name="Smanski M.J."/>
            <person name="Chevrette M.G."/>
            <person name="De Carvalho L.P.S."/>
            <person name="Shen B."/>
        </authorList>
    </citation>
    <scope>NUCLEOTIDE SEQUENCE [LARGE SCALE GENOMIC DNA]</scope>
    <source>
        <strain evidence="1 2">NPDC000634</strain>
    </source>
</reference>
<proteinExistence type="predicted"/>
<keyword evidence="2" id="KW-1185">Reference proteome</keyword>
<protein>
    <submittedName>
        <fullName evidence="1">Heme A synthase</fullName>
    </submittedName>
</protein>
<gene>
    <name evidence="1" type="ORF">ABT317_49370</name>
</gene>
<name>A0ABV1WKP8_9ACTN</name>
<dbReference type="EMBL" id="JBEPCU010001987">
    <property type="protein sequence ID" value="MER6984749.1"/>
    <property type="molecule type" value="Genomic_DNA"/>
</dbReference>
<accession>A0ABV1WKP8</accession>
<feature type="non-terminal residue" evidence="1">
    <location>
        <position position="53"/>
    </location>
</feature>
<evidence type="ECO:0000313" key="1">
    <source>
        <dbReference type="EMBL" id="MER6984749.1"/>
    </source>
</evidence>
<comment type="caution">
    <text evidence="1">The sequence shown here is derived from an EMBL/GenBank/DDBJ whole genome shotgun (WGS) entry which is preliminary data.</text>
</comment>
<organism evidence="1 2">
    <name type="scientific">Streptomyces carpinensis</name>
    <dbReference type="NCBI Taxonomy" id="66369"/>
    <lineage>
        <taxon>Bacteria</taxon>
        <taxon>Bacillati</taxon>
        <taxon>Actinomycetota</taxon>
        <taxon>Actinomycetes</taxon>
        <taxon>Kitasatosporales</taxon>
        <taxon>Streptomycetaceae</taxon>
        <taxon>Streptomyces</taxon>
    </lineage>
</organism>
<sequence length="53" mass="5657">MERVPNLTRADVVSAVRNPLAFIADRWTPNPRTVQRAALAALAMAVVIVVTGG</sequence>
<dbReference type="Proteomes" id="UP001458415">
    <property type="component" value="Unassembled WGS sequence"/>
</dbReference>
<evidence type="ECO:0000313" key="2">
    <source>
        <dbReference type="Proteomes" id="UP001458415"/>
    </source>
</evidence>